<dbReference type="PANTHER" id="PTHR15583">
    <property type="entry name" value="INTERLEUKIN-17 RECEPTOR"/>
    <property type="match status" value="1"/>
</dbReference>
<dbReference type="Pfam" id="PF08357">
    <property type="entry name" value="SEFIR"/>
    <property type="match status" value="1"/>
</dbReference>
<evidence type="ECO:0000259" key="8">
    <source>
        <dbReference type="PROSITE" id="PS51534"/>
    </source>
</evidence>
<organism evidence="9 10">
    <name type="scientific">Coptotermes formosanus</name>
    <name type="common">Formosan subterranean termite</name>
    <dbReference type="NCBI Taxonomy" id="36987"/>
    <lineage>
        <taxon>Eukaryota</taxon>
        <taxon>Metazoa</taxon>
        <taxon>Ecdysozoa</taxon>
        <taxon>Arthropoda</taxon>
        <taxon>Hexapoda</taxon>
        <taxon>Insecta</taxon>
        <taxon>Pterygota</taxon>
        <taxon>Neoptera</taxon>
        <taxon>Polyneoptera</taxon>
        <taxon>Dictyoptera</taxon>
        <taxon>Blattodea</taxon>
        <taxon>Blattoidea</taxon>
        <taxon>Termitoidae</taxon>
        <taxon>Rhinotermitidae</taxon>
        <taxon>Coptotermes</taxon>
    </lineage>
</organism>
<evidence type="ECO:0000313" key="9">
    <source>
        <dbReference type="EMBL" id="GFG37280.1"/>
    </source>
</evidence>
<dbReference type="InParanoid" id="A0A6L2Q084"/>
<name>A0A6L2Q084_COPFO</name>
<dbReference type="PANTHER" id="PTHR15583:SF7">
    <property type="entry name" value="INTERLEUKIN CYTOKINE RECEPTOR-RELATED PROTEIN 2"/>
    <property type="match status" value="1"/>
</dbReference>
<dbReference type="AlphaFoldDB" id="A0A6L2Q084"/>
<reference evidence="10" key="1">
    <citation type="submission" date="2020-01" db="EMBL/GenBank/DDBJ databases">
        <title>Draft genome sequence of the Termite Coptotermes fromosanus.</title>
        <authorList>
            <person name="Itakura S."/>
            <person name="Yosikawa Y."/>
            <person name="Umezawa K."/>
        </authorList>
    </citation>
    <scope>NUCLEOTIDE SEQUENCE [LARGE SCALE GENOMIC DNA]</scope>
</reference>
<evidence type="ECO:0000256" key="6">
    <source>
        <dbReference type="ARBA" id="ARBA00023170"/>
    </source>
</evidence>
<dbReference type="InterPro" id="IPR039465">
    <property type="entry name" value="IL-17_rcpt-like"/>
</dbReference>
<gene>
    <name evidence="9" type="ORF">Cfor_05312</name>
</gene>
<sequence length="392" mass="44346">MALNWTSLLYVDTSELPFLTARWQQAPSRFGVQNYSLEVFRKVEGAEMKLQASEVVHGTDDNRELSYKFDSVPASGVYHFEVCVLSNNCTNGRCRVSGSPDIPVQDVKLPVVVIIYTPSRASHVKCMVTLTEYLRNCCFVEALLDQLDIPDSETKDPFTWYNEAFSRADFVMVVSSPSKCCNQEGIFKNVDVLAMRLLKEKFSKPSSRPQFFSVLMPYCTEHDIPNEAKNLRMFRLMKNFDKMLWYIHNGGRFPTVVDCARSLLYPKPGGGKSYLNERGTALRAALKEAELDLREVCSCKKHDIKQSDDNDVENTKCLTKLIISCEEGNECERNMHNSVSTDHLLVIPEPLDVELPFSLDDLDLTGAGEMDVKPKKNNGALHLGIDLNKMEL</sequence>
<keyword evidence="7" id="KW-0325">Glycoprotein</keyword>
<dbReference type="Gene3D" id="3.40.50.11530">
    <property type="match status" value="1"/>
</dbReference>
<proteinExistence type="predicted"/>
<dbReference type="PROSITE" id="PS51534">
    <property type="entry name" value="SEFIR"/>
    <property type="match status" value="1"/>
</dbReference>
<keyword evidence="6" id="KW-0675">Receptor</keyword>
<evidence type="ECO:0000313" key="10">
    <source>
        <dbReference type="Proteomes" id="UP000502823"/>
    </source>
</evidence>
<evidence type="ECO:0000256" key="2">
    <source>
        <dbReference type="ARBA" id="ARBA00022692"/>
    </source>
</evidence>
<comment type="caution">
    <text evidence="9">The sequence shown here is derived from an EMBL/GenBank/DDBJ whole genome shotgun (WGS) entry which is preliminary data.</text>
</comment>
<evidence type="ECO:0000256" key="7">
    <source>
        <dbReference type="ARBA" id="ARBA00023180"/>
    </source>
</evidence>
<protein>
    <recommendedName>
        <fullName evidence="8">SEFIR domain-containing protein</fullName>
    </recommendedName>
</protein>
<evidence type="ECO:0000256" key="4">
    <source>
        <dbReference type="ARBA" id="ARBA00022989"/>
    </source>
</evidence>
<keyword evidence="10" id="KW-1185">Reference proteome</keyword>
<keyword evidence="5" id="KW-0472">Membrane</keyword>
<dbReference type="Proteomes" id="UP000502823">
    <property type="component" value="Unassembled WGS sequence"/>
</dbReference>
<dbReference type="GO" id="GO:0030368">
    <property type="term" value="F:interleukin-17 receptor activity"/>
    <property type="evidence" value="ECO:0007669"/>
    <property type="project" value="InterPro"/>
</dbReference>
<evidence type="ECO:0000256" key="3">
    <source>
        <dbReference type="ARBA" id="ARBA00022729"/>
    </source>
</evidence>
<dbReference type="InterPro" id="IPR013568">
    <property type="entry name" value="SEFIR_dom"/>
</dbReference>
<keyword evidence="2" id="KW-0812">Transmembrane</keyword>
<dbReference type="GO" id="GO:0016020">
    <property type="term" value="C:membrane"/>
    <property type="evidence" value="ECO:0007669"/>
    <property type="project" value="UniProtKB-SubCell"/>
</dbReference>
<evidence type="ECO:0000256" key="1">
    <source>
        <dbReference type="ARBA" id="ARBA00004479"/>
    </source>
</evidence>
<keyword evidence="3" id="KW-0732">Signal</keyword>
<dbReference type="EMBL" id="BLKM01009550">
    <property type="protein sequence ID" value="GFG37280.1"/>
    <property type="molecule type" value="Genomic_DNA"/>
</dbReference>
<feature type="domain" description="SEFIR" evidence="8">
    <location>
        <begin position="109"/>
        <end position="245"/>
    </location>
</feature>
<accession>A0A6L2Q084</accession>
<keyword evidence="4" id="KW-1133">Transmembrane helix</keyword>
<dbReference type="OrthoDB" id="8197347at2759"/>
<evidence type="ECO:0000256" key="5">
    <source>
        <dbReference type="ARBA" id="ARBA00023136"/>
    </source>
</evidence>
<comment type="subcellular location">
    <subcellularLocation>
        <location evidence="1">Membrane</location>
        <topology evidence="1">Single-pass type I membrane protein</topology>
    </subcellularLocation>
</comment>